<dbReference type="InterPro" id="IPR018712">
    <property type="entry name" value="Tle1-like_cat"/>
</dbReference>
<comment type="caution">
    <text evidence="6">The sequence shown here is derived from an EMBL/GenBank/DDBJ whole genome shotgun (WGS) entry which is preliminary data.</text>
</comment>
<reference evidence="6" key="1">
    <citation type="submission" date="2021-03" db="EMBL/GenBank/DDBJ databases">
        <authorList>
            <person name="Wang G."/>
        </authorList>
    </citation>
    <scope>NUCLEOTIDE SEQUENCE</scope>
    <source>
        <strain evidence="6">KCTC 12899</strain>
    </source>
</reference>
<dbReference type="EMBL" id="JAFREP010000034">
    <property type="protein sequence ID" value="MBO1322333.1"/>
    <property type="molecule type" value="Genomic_DNA"/>
</dbReference>
<protein>
    <submittedName>
        <fullName evidence="6">DUF2235 domain-containing protein</fullName>
    </submittedName>
</protein>
<evidence type="ECO:0000259" key="5">
    <source>
        <dbReference type="Pfam" id="PF13205"/>
    </source>
</evidence>
<name>A0A8J7U7B5_9BACT</name>
<keyword evidence="7" id="KW-1185">Reference proteome</keyword>
<feature type="region of interest" description="Disordered" evidence="2">
    <location>
        <begin position="3755"/>
        <end position="3786"/>
    </location>
</feature>
<feature type="domain" description="SbsA Ig-like" evidence="5">
    <location>
        <begin position="1448"/>
        <end position="1564"/>
    </location>
</feature>
<dbReference type="InterPro" id="IPR008969">
    <property type="entry name" value="CarboxyPept-like_regulatory"/>
</dbReference>
<feature type="compositionally biased region" description="Polar residues" evidence="2">
    <location>
        <begin position="3767"/>
        <end position="3786"/>
    </location>
</feature>
<dbReference type="PANTHER" id="PTHR32305">
    <property type="match status" value="1"/>
</dbReference>
<dbReference type="Pfam" id="PF09136">
    <property type="entry name" value="Glucodextran_B"/>
    <property type="match status" value="1"/>
</dbReference>
<dbReference type="Pfam" id="PF13205">
    <property type="entry name" value="Big_5"/>
    <property type="match status" value="2"/>
</dbReference>
<evidence type="ECO:0000313" key="6">
    <source>
        <dbReference type="EMBL" id="MBO1322333.1"/>
    </source>
</evidence>
<keyword evidence="1 3" id="KW-0732">Signal</keyword>
<evidence type="ECO:0000256" key="1">
    <source>
        <dbReference type="ARBA" id="ARBA00022729"/>
    </source>
</evidence>
<dbReference type="Gene3D" id="2.180.10.10">
    <property type="entry name" value="RHS repeat-associated core"/>
    <property type="match status" value="2"/>
</dbReference>
<dbReference type="NCBIfam" id="TIGR03696">
    <property type="entry name" value="Rhs_assc_core"/>
    <property type="match status" value="1"/>
</dbReference>
<evidence type="ECO:0000256" key="2">
    <source>
        <dbReference type="SAM" id="MobiDB-lite"/>
    </source>
</evidence>
<organism evidence="6 7">
    <name type="scientific">Acanthopleuribacter pedis</name>
    <dbReference type="NCBI Taxonomy" id="442870"/>
    <lineage>
        <taxon>Bacteria</taxon>
        <taxon>Pseudomonadati</taxon>
        <taxon>Acidobacteriota</taxon>
        <taxon>Holophagae</taxon>
        <taxon>Acanthopleuribacterales</taxon>
        <taxon>Acanthopleuribacteraceae</taxon>
        <taxon>Acanthopleuribacter</taxon>
    </lineage>
</organism>
<feature type="signal peptide" evidence="3">
    <location>
        <begin position="1"/>
        <end position="18"/>
    </location>
</feature>
<feature type="domain" description="SbsA Ig-like" evidence="5">
    <location>
        <begin position="812"/>
        <end position="913"/>
    </location>
</feature>
<dbReference type="InterPro" id="IPR013783">
    <property type="entry name" value="Ig-like_fold"/>
</dbReference>
<dbReference type="Proteomes" id="UP000664417">
    <property type="component" value="Unassembled WGS sequence"/>
</dbReference>
<dbReference type="Gene3D" id="2.60.40.10">
    <property type="entry name" value="Immunoglobulins"/>
    <property type="match status" value="2"/>
</dbReference>
<sequence length="4381" mass="484793">MIRILYALSLWCLIPLFAQTPPALTIDPLPEMTQATQITLAGTVDPVDTALTIGQTPVTVAADGSFSQVFSLEDGYNNFFMRAEHPTRGLLQRSLVFYRDTQAPRLQFTDPSSDHAVNRADITISGTVRDDWDQDFELRRDGTLVPVTNGLFRDGGITLSAGDNSFTYTVSDRAGNRSSETITLAFNDQPPTPHITAPTQVAAGETFPLTVAFDQPDDITAAKVLAGDATLHQADNGQTFATTLTATANQATILISVEAEDRYGNRAVGEQVVQLHHPAYVHGRVLDHTNSLPLTGVSLRLTTPLESRDLVTDGEGRYQATLTGSPLVLAVIDPAYVAARRRVETTGGSGRRLTDLRLSPRGPPQSLSLPFQNDQLDIRLQGFSGSARITPLAAQAMPALLPLGWVPLAGFEVADTTGTGNIQVGFTNLPGPVPAGSALHLFQNADDGWRLLQTLTGPNPSAQINGVANSSFVLAAAEPGIRVPAPAGTVRRDRDHVLRAAELTQVQVDPEAVSLLQTPRTTVSLSAKPTAVSGSWARVHVLEQHQLRSGSSDVPEHFLDIQLFRNPFAPQAVPMQGAFAVQSRRDINPEQTNSAFIKFTAYPGTRRLEDYRFQNVFELDELALDFGAGGDQRPISLVRHTPADLPLIHGAQTVFGFQLNVGDADPFQPVLSFDYPARQAMILLRQSDQGDWAFVGTLTRDNDRWRNDDTTVVDTDGWYALVALDLSVGTIAGRTLFDNNPLAAVVLRSPSHPWIAESNADGSYQFLLPTWDQTQTITALHPATGYNGTRDLPAVDAPRRDGVDINLTRARLALVRHTPAAGEIAVPTWAFIDLEFSQALAWDTALLAQQVRLTGPAGAVPLRFTNRLGYTGLRLKAAQALLAETEYRVSLSPDLTAASGDRLEVAGEFTFTTHARTEETPLRLDPWFLAHNGTTLQLNIPAETVPARAKLVVLNLDTAWSSTETLTGGAMVRDLAGDIGDRIQIEVTTPGGAFATRLLDTVKTGANRFVLGARPFDLQLADGITLQVDTISNGFGRELSWRLADGAELSGLQNNLVASTRATGPLLAGVELRALDGDPLPFLEGRIAWDLTPYQSDLTANPDHLLTLREYLDGIQAPTDPRNPQTIAGHSIAQLLDIQPIPSETNDPGKRSLARTVFLGMTLGGLGSYALLGMELHPANTFTANLYTLREERLPAGVNLTDHQLAWAEAGDWFIPQNFTEDNRPFRPIKYAPIYELFEPAGQPEFRLVAMSDKTGRTRITTVPAVNRPRLYAQDPVSNAVTFMSGLSTGPNIRGHVAYNAAALLVWPEASEPGDRVLDSVKFEYKVVDYVLKDDTEEAVVNEAETNRLVKLGKFQVDQKRGIRVTLTSKNLNIRTAQFSAEFLAPTQVAPNDSGKDVVYEYRAFPDNRTFVTLTTTFETEVGQPRTTQRKVWLIHEGLPPGSDPLSPPTVTGSLPADKDRDVAVVDAVQVSFSEPVSRINRETVRLKDSEDRPVTLLFETAAGAAVAPGDYVTELFVRPEASLRMDETYELEIRDLEDHDNVKLEITDPAGMPSNTFKTTFTTQEADPFEIAQTPSNERAFASYRNLLIQVKQRSAEARGRTGFTIEIIEPGKADEPWKVLDSHEIKAPTEIKPHIAFISAQARNSPEGGEIGSLEAPGLEPVKSLPHGSLIALLTWDTVAAINRFYLFEYDGEGFHGLGRHTLISPGIVEDIAAHGPFLIFGHAGFNDGGEPIGRIEVRDVRRYLEVMETIREAQVSPVLQSHQFKYAFIKAGLSARYFYPRAVFDLAPLYHIGEEEEHLAFTAASLWYPGIGTLKPGEDSFLSPEDTWWDQRLLTRTLYPPQAPFQAPPADQAPGRRGGTRLRTAVLQQVGVRDGSLFKDIDIALFTEIYGSTESPKSNLHLYEIPRQKSAREADEPKLPRVTLQFPSRIVNIATDHQEGLIALTLSKGLKSEVAGHHVVLMDIRAVYGALQATQTETLVVSPESEFIMAEFGAEEGSAVGFSLFFHEGSVYWTNAEETLYRQPVAPVARREVGWLSYDMTAWSQDPDEGTEAPNPFQRQTTVILQATDLERDQNDTGRVQTEQVTRTFTTEVGTFQVQLYPKEELKLVFRCLEPRWEKTFETKAGVTSRMVSVNTREISLWLGDAAIQTLLRERGLLAFEVDVEITHEAKTRVAMRYPFVLDYVTPPTNDPYRYYEGVDLVSRTPVVSATDTVISSRDPRLSLATRRYHHQDLGYTIGTFGVGMRDSNAIHLGTTTWFRPGDIPEGYNPLTALKAHQRVIVGQPGLWREEASLEENGNQANFRADPLSKLKRDGNWQLEHQETMRSQWHTRLPLPVYSTLFARLNQEQSGFDLFEEDTIEEQDRLVYPLMRFQSTTDMPGAAWGRVVEQERVDLPWGNRIERRSDKKLQRALPVTIAEQTADPAPLREVKRAYGAYKVGRLVRNVHFDGFEVDYVYDPDGYLTEVHERATKDTEVRTTTYHWESLDIKAGKLELKRLISIEGQTNDGPLTLAAWTYRGPRDATLQTFSNPYCAADTTYRFTRVNGETQSVTVPSCDGVTPPWTVTFDTTTQRRLSKTWRRGEAGGSLTWERLALEEPFDWRLTADTYRDQRFTYDQLGRTATESIDGFLKTWTYQESEHFKFSPASLSYNPGHDQGQTNIQFKKEAEGARWVITDTTSPGSPSVTQDFSPSGVPIRRFDITGIPTGAETSQSYFPKGGDVKTFTAANQKINLKTGQQLSHTTTNRWGQTTSATYLDAKTTLTYDPLGRLVQEDRTKDGGARILRTYTVAYDAGFRVETIRDESNGSVTTLRFDQRDLLRRAEVSGGPAPGGTAYQYDDHGRLTETVDTADDSFKSTVTYFGVTGTPTQETSPAGTIAYDVTNEGGILVNSATITPTHSRPDTIGLKIDAVGRRVGDRMDGIGDVAISLDAFGNPLEMQLANSPNIPGGAAKAAPDLLFSWSYQAGQVTLSDHLNRREVVTKAQNQRWVDTRVIETLKKQDFLLNRKKNNADRVIPEFGNNSDTRRYDVETNIIGKRLERKITNNESALTRRFQSDGFGYPTRLTFGNQSITTSNPHNETDGFPQTWTHSNGRGLTLARNAATQTTGITSANLSWAFDHDDRGRVNGQTDARGLNLSYAYQGASGVIDKVETTQANQAGGVLTETEAGQGISTAIQTHRTWLGDEVKTERNTTALGLTTLTRDGNEATVLVDPVTNRMGEIRNFTGESTQFIWKSHYQQVEAKGPDGTGVETFYDQNGYFLAQGVLDTGGLLTPTLSVERDAAQRIKVAYTAEGTLRYTYDDVNLVQVDHSDGTSISYDYDANQTQPKTITQSRGGQVQETVHIEYHENGNPKCVTVETAGRPAESFHYSTHGDLVRHQRAHQPSTLVSFNAWGVPKELNAGGTIHQLFRDGDSSKLNFPNDVTIDINARGLLEQIGYPGLAPKRFQYDADGRLTDMVEGANHIARSLQWQNGRVTRITATPPATTATGGTLPAIPAEDLVPAYDSDGRLVQLDRIPSGDVGLPSRETLTYATDTDDLSRIERYQDGNGVTQIYGYRNNRLTNLTIENGPSFVFSHDDGGNIDFVAAGGLSARYTNWESGFPTNMQWGDGTNFQIGLDGQQRLTHVQTSDQDFALQITYKSGSQIDGCGNGADYQGALIDSVTRAGPELREILTPEFNPGNQTLRGVSVERHIGERAPPANTDPEAEPTYETLSFQEDYGSGEKQLLQQLSLVLSQEDPDNPGQTRQVQLRKRAATGGDGPRVNQLNTWNPSETIDPTQPPASTATLTYSSANGNLEQISAPSLPNQEFAWDGERRLRAMRKDGRTYEYAYDSGHRRIRAATSLSPNPLVFSYHGSKLIAVGVNQATGIRWTHAVAHGPMGPAFIVDLENQNNSYYIFNDHLGTPFAYKRLGDDKVFYTPSSPYGEDWWQSFEVPEASRETTNTAKATNTVNLGTGFERPPFALFNAPFLGLGGHMRDEDTGLIYMHHRYYSPELGHFLNPDFRAPNIYDPTTFTEPYAYAAGNPIMFWDPNGLATGIFFDGTNNKPNDETNVWRLYLAYNDNQKYYAYGIGSGFHADGTPYSTFDGISLEEKATGNSMEERVQDMLNNLENELRKGDKVVDVFGFSRGAASATLFLNKIQSKIDAKDELYKDIKVRFVTLFDQVPSKRGAIRQTLGSGADYLGAIVTLKFWQPNSYARNANNEGFTLPKNMTFIHQPIHLISIDEQRKEFAVSDLQGALQVGFRGVHSNVGGGYGGSIFEFIARQFVIDMSEHYGLTLWDETKLASMGEDYRETYEQYKQYFYIQGRGVKKRLKDSPTDNGKWYFNDGEYRHLPKNLVIHPSAMWFSEKPKNPMRYKYLKLDGFSIPPHWGTQIPLP</sequence>
<dbReference type="RefSeq" id="WP_207862306.1">
    <property type="nucleotide sequence ID" value="NZ_JAFREP010000034.1"/>
</dbReference>
<dbReference type="InterPro" id="IPR022385">
    <property type="entry name" value="Rhs_assc_core"/>
</dbReference>
<dbReference type="InterPro" id="IPR050708">
    <property type="entry name" value="T6SS_VgrG/RHS"/>
</dbReference>
<evidence type="ECO:0000259" key="4">
    <source>
        <dbReference type="Pfam" id="PF09994"/>
    </source>
</evidence>
<feature type="domain" description="T6SS Phospholipase effector Tle1-like catalytic" evidence="4">
    <location>
        <begin position="4041"/>
        <end position="4137"/>
    </location>
</feature>
<feature type="chain" id="PRO_5035148551" evidence="3">
    <location>
        <begin position="19"/>
        <end position="4381"/>
    </location>
</feature>
<proteinExistence type="predicted"/>
<dbReference type="SUPFAM" id="SSF49464">
    <property type="entry name" value="Carboxypeptidase regulatory domain-like"/>
    <property type="match status" value="1"/>
</dbReference>
<feature type="region of interest" description="Disordered" evidence="2">
    <location>
        <begin position="348"/>
        <end position="367"/>
    </location>
</feature>
<evidence type="ECO:0000256" key="3">
    <source>
        <dbReference type="SAM" id="SignalP"/>
    </source>
</evidence>
<dbReference type="PANTHER" id="PTHR32305:SF15">
    <property type="entry name" value="PROTEIN RHSA-RELATED"/>
    <property type="match status" value="1"/>
</dbReference>
<dbReference type="InterPro" id="IPR032812">
    <property type="entry name" value="SbsA_Ig"/>
</dbReference>
<evidence type="ECO:0000313" key="7">
    <source>
        <dbReference type="Proteomes" id="UP000664417"/>
    </source>
</evidence>
<accession>A0A8J7U7B5</accession>
<gene>
    <name evidence="6" type="ORF">J3U88_27925</name>
</gene>
<dbReference type="Pfam" id="PF09994">
    <property type="entry name" value="T6SS_Tle1-like_cat"/>
    <property type="match status" value="1"/>
</dbReference>